<gene>
    <name evidence="1" type="ORF">BT63DRAFT_257340</name>
</gene>
<name>A0A6A6UCI8_9PEZI</name>
<accession>A0A6A6UCI8</accession>
<proteinExistence type="predicted"/>
<evidence type="ECO:0000313" key="2">
    <source>
        <dbReference type="Proteomes" id="UP000799302"/>
    </source>
</evidence>
<organism evidence="1 2">
    <name type="scientific">Microthyrium microscopicum</name>
    <dbReference type="NCBI Taxonomy" id="703497"/>
    <lineage>
        <taxon>Eukaryota</taxon>
        <taxon>Fungi</taxon>
        <taxon>Dikarya</taxon>
        <taxon>Ascomycota</taxon>
        <taxon>Pezizomycotina</taxon>
        <taxon>Dothideomycetes</taxon>
        <taxon>Dothideomycetes incertae sedis</taxon>
        <taxon>Microthyriales</taxon>
        <taxon>Microthyriaceae</taxon>
        <taxon>Microthyrium</taxon>
    </lineage>
</organism>
<evidence type="ECO:0000313" key="1">
    <source>
        <dbReference type="EMBL" id="KAF2669311.1"/>
    </source>
</evidence>
<dbReference type="Proteomes" id="UP000799302">
    <property type="component" value="Unassembled WGS sequence"/>
</dbReference>
<dbReference type="EMBL" id="MU004235">
    <property type="protein sequence ID" value="KAF2669311.1"/>
    <property type="molecule type" value="Genomic_DNA"/>
</dbReference>
<dbReference type="AlphaFoldDB" id="A0A6A6UCI8"/>
<sequence>MAHPFIPTMTLMKVIQTTMPTTEASNVRLELDATSVVSPKLTTGSSRTQSNTIKAPLTHCWFMTRWGTCSQRYQDFVQRLDGGAGEQLSHCENSFQSYRSWLTPAQMDMADKSHIICGGVNIVGDSDDVMIDE</sequence>
<protein>
    <submittedName>
        <fullName evidence="1">Uncharacterized protein</fullName>
    </submittedName>
</protein>
<reference evidence="1" key="1">
    <citation type="journal article" date="2020" name="Stud. Mycol.">
        <title>101 Dothideomycetes genomes: a test case for predicting lifestyles and emergence of pathogens.</title>
        <authorList>
            <person name="Haridas S."/>
            <person name="Albert R."/>
            <person name="Binder M."/>
            <person name="Bloem J."/>
            <person name="Labutti K."/>
            <person name="Salamov A."/>
            <person name="Andreopoulos B."/>
            <person name="Baker S."/>
            <person name="Barry K."/>
            <person name="Bills G."/>
            <person name="Bluhm B."/>
            <person name="Cannon C."/>
            <person name="Castanera R."/>
            <person name="Culley D."/>
            <person name="Daum C."/>
            <person name="Ezra D."/>
            <person name="Gonzalez J."/>
            <person name="Henrissat B."/>
            <person name="Kuo A."/>
            <person name="Liang C."/>
            <person name="Lipzen A."/>
            <person name="Lutzoni F."/>
            <person name="Magnuson J."/>
            <person name="Mondo S."/>
            <person name="Nolan M."/>
            <person name="Ohm R."/>
            <person name="Pangilinan J."/>
            <person name="Park H.-J."/>
            <person name="Ramirez L."/>
            <person name="Alfaro M."/>
            <person name="Sun H."/>
            <person name="Tritt A."/>
            <person name="Yoshinaga Y."/>
            <person name="Zwiers L.-H."/>
            <person name="Turgeon B."/>
            <person name="Goodwin S."/>
            <person name="Spatafora J."/>
            <person name="Crous P."/>
            <person name="Grigoriev I."/>
        </authorList>
    </citation>
    <scope>NUCLEOTIDE SEQUENCE</scope>
    <source>
        <strain evidence="1">CBS 115976</strain>
    </source>
</reference>
<keyword evidence="2" id="KW-1185">Reference proteome</keyword>